<dbReference type="InterPro" id="IPR047620">
    <property type="entry name" value="M17_PepB-like_N"/>
</dbReference>
<dbReference type="EMBL" id="PEIB01000012">
    <property type="protein sequence ID" value="RXJ73134.1"/>
    <property type="molecule type" value="Genomic_DNA"/>
</dbReference>
<dbReference type="PRINTS" id="PR00481">
    <property type="entry name" value="LAMNOPPTDASE"/>
</dbReference>
<evidence type="ECO:0000313" key="11">
    <source>
        <dbReference type="Proteomes" id="UP000290287"/>
    </source>
</evidence>
<reference evidence="10 11" key="1">
    <citation type="submission" date="2017-10" db="EMBL/GenBank/DDBJ databases">
        <title>Nyctiphanis sp. nov., isolated from the stomach of the euphausiid Nyctiphanes simplex (Hansen, 1911) in the Gulf of California.</title>
        <authorList>
            <person name="Gomez-Gil B."/>
            <person name="Aguilar-Mendez M."/>
            <person name="Lopez-Cortes A."/>
            <person name="Gomez-Gutierrez J."/>
            <person name="Roque A."/>
            <person name="Lang E."/>
            <person name="Gonzalez-Castillo A."/>
        </authorList>
    </citation>
    <scope>NUCLEOTIDE SEQUENCE [LARGE SCALE GENOMIC DNA]</scope>
    <source>
        <strain evidence="10 11">CAIM 600</strain>
    </source>
</reference>
<dbReference type="InterPro" id="IPR000819">
    <property type="entry name" value="Peptidase_M17_C"/>
</dbReference>
<comment type="function">
    <text evidence="8">Probably plays an important role in intracellular peptide degradation.</text>
</comment>
<dbReference type="Proteomes" id="UP000290287">
    <property type="component" value="Unassembled WGS sequence"/>
</dbReference>
<accession>A0A4Q0YSN0</accession>
<comment type="similarity">
    <text evidence="1">Belongs to the peptidase M17 family.</text>
</comment>
<evidence type="ECO:0000256" key="5">
    <source>
        <dbReference type="ARBA" id="ARBA00022723"/>
    </source>
</evidence>
<gene>
    <name evidence="10" type="ORF">CS022_11550</name>
</gene>
<sequence length="433" mass="46775">MTEKMSVSLSTEPAAAHWGANAILSFSGKGATIHVDESNALNIIQQAARKLDSQGIKHVALSGKSWDLESAWSFYQGYRNTKGGVTVEQPKLKVADTKELEDRIRTIDWVRDIINETAEEVGPQQLASRAAEFVKSLAAQPEKVTYKIVSGNDLLEQGWNGVHAVGRGSSRKPAMLQLDYNPTGDSDAPVFACIVGKGITFDSGGYSIKPSNFMDSMKADMGGAAMAAGSLGLAICRGLNKRVKLILCCAENMISSNAYKLGDVITYKNGKTVEVLNSDAEGRLVLADGLLYASEQKPELIIDCATLTGASKMALGNDYHALFSFDNALSQRLLTSADKENELFWQLPLADFHRKMLPSNFADMANVSGGQYMPGASTAAAFLSYFVEGYEKGWMHFDCSGTYRKAGNDKWSVGATGMGVKTLARLLVDESSR</sequence>
<keyword evidence="5" id="KW-0479">Metal-binding</keyword>
<dbReference type="FunFam" id="3.40.630.10:FF:000037">
    <property type="entry name" value="Peptidase B"/>
    <property type="match status" value="1"/>
</dbReference>
<dbReference type="Gene3D" id="3.40.630.10">
    <property type="entry name" value="Zn peptidases"/>
    <property type="match status" value="1"/>
</dbReference>
<dbReference type="AlphaFoldDB" id="A0A4Q0YSN0"/>
<keyword evidence="7" id="KW-0464">Manganese</keyword>
<dbReference type="NCBIfam" id="NF003450">
    <property type="entry name" value="PRK05015.1"/>
    <property type="match status" value="1"/>
</dbReference>
<dbReference type="InterPro" id="IPR008330">
    <property type="entry name" value="Pept_M17_PepB"/>
</dbReference>
<evidence type="ECO:0000256" key="4">
    <source>
        <dbReference type="ARBA" id="ARBA00022670"/>
    </source>
</evidence>
<dbReference type="Pfam" id="PF00883">
    <property type="entry name" value="Peptidase_M17"/>
    <property type="match status" value="1"/>
</dbReference>
<dbReference type="PANTHER" id="PTHR11963">
    <property type="entry name" value="LEUCINE AMINOPEPTIDASE-RELATED"/>
    <property type="match status" value="1"/>
</dbReference>
<organism evidence="10 11">
    <name type="scientific">Veronia nyctiphanis</name>
    <dbReference type="NCBI Taxonomy" id="1278244"/>
    <lineage>
        <taxon>Bacteria</taxon>
        <taxon>Pseudomonadati</taxon>
        <taxon>Pseudomonadota</taxon>
        <taxon>Gammaproteobacteria</taxon>
        <taxon>Vibrionales</taxon>
        <taxon>Vibrionaceae</taxon>
        <taxon>Veronia</taxon>
    </lineage>
</organism>
<evidence type="ECO:0000259" key="9">
    <source>
        <dbReference type="PROSITE" id="PS00631"/>
    </source>
</evidence>
<proteinExistence type="inferred from homology"/>
<dbReference type="InterPro" id="IPR011356">
    <property type="entry name" value="Leucine_aapep/pepB"/>
</dbReference>
<dbReference type="PANTHER" id="PTHR11963:SF20">
    <property type="entry name" value="PEPTIDASE B"/>
    <property type="match status" value="1"/>
</dbReference>
<name>A0A4Q0YSN0_9GAMM</name>
<evidence type="ECO:0000256" key="7">
    <source>
        <dbReference type="ARBA" id="ARBA00023211"/>
    </source>
</evidence>
<evidence type="ECO:0000256" key="3">
    <source>
        <dbReference type="ARBA" id="ARBA00022490"/>
    </source>
</evidence>
<dbReference type="Pfam" id="PF12404">
    <property type="entry name" value="DUF3663"/>
    <property type="match status" value="1"/>
</dbReference>
<dbReference type="OrthoDB" id="9809354at2"/>
<evidence type="ECO:0000256" key="1">
    <source>
        <dbReference type="ARBA" id="ARBA00009528"/>
    </source>
</evidence>
<dbReference type="PIRSF" id="PIRSF036388">
    <property type="entry name" value="Ctsl_amnpptdse_B"/>
    <property type="match status" value="1"/>
</dbReference>
<keyword evidence="2 10" id="KW-0031">Aminopeptidase</keyword>
<comment type="caution">
    <text evidence="10">The sequence shown here is derived from an EMBL/GenBank/DDBJ whole genome shotgun (WGS) entry which is preliminary data.</text>
</comment>
<dbReference type="RefSeq" id="WP_129122389.1">
    <property type="nucleotide sequence ID" value="NZ_PEIB01000012.1"/>
</dbReference>
<feature type="domain" description="Cytosol aminopeptidase" evidence="9">
    <location>
        <begin position="277"/>
        <end position="284"/>
    </location>
</feature>
<evidence type="ECO:0000256" key="2">
    <source>
        <dbReference type="ARBA" id="ARBA00022438"/>
    </source>
</evidence>
<dbReference type="CDD" id="cd00433">
    <property type="entry name" value="Peptidase_M17"/>
    <property type="match status" value="1"/>
</dbReference>
<keyword evidence="6" id="KW-0378">Hydrolase</keyword>
<protein>
    <submittedName>
        <fullName evidence="10">Aminopeptidase PepB</fullName>
    </submittedName>
</protein>
<dbReference type="PROSITE" id="PS00631">
    <property type="entry name" value="CYTOSOL_AP"/>
    <property type="match status" value="1"/>
</dbReference>
<dbReference type="GO" id="GO:0030145">
    <property type="term" value="F:manganese ion binding"/>
    <property type="evidence" value="ECO:0007669"/>
    <property type="project" value="InterPro"/>
</dbReference>
<keyword evidence="3" id="KW-0963">Cytoplasm</keyword>
<dbReference type="GO" id="GO:0006508">
    <property type="term" value="P:proteolysis"/>
    <property type="evidence" value="ECO:0007669"/>
    <property type="project" value="UniProtKB-KW"/>
</dbReference>
<keyword evidence="11" id="KW-1185">Reference proteome</keyword>
<dbReference type="SUPFAM" id="SSF53187">
    <property type="entry name" value="Zn-dependent exopeptidases"/>
    <property type="match status" value="1"/>
</dbReference>
<dbReference type="GO" id="GO:0070006">
    <property type="term" value="F:metalloaminopeptidase activity"/>
    <property type="evidence" value="ECO:0007669"/>
    <property type="project" value="InterPro"/>
</dbReference>
<dbReference type="GO" id="GO:0005737">
    <property type="term" value="C:cytoplasm"/>
    <property type="evidence" value="ECO:0007669"/>
    <property type="project" value="InterPro"/>
</dbReference>
<evidence type="ECO:0000256" key="6">
    <source>
        <dbReference type="ARBA" id="ARBA00022801"/>
    </source>
</evidence>
<keyword evidence="4" id="KW-0645">Protease</keyword>
<evidence type="ECO:0000313" key="10">
    <source>
        <dbReference type="EMBL" id="RXJ73134.1"/>
    </source>
</evidence>
<evidence type="ECO:0000256" key="8">
    <source>
        <dbReference type="ARBA" id="ARBA00055139"/>
    </source>
</evidence>